<dbReference type="AlphaFoldDB" id="A0A5B7TP86"/>
<sequence length="212" mass="25031">MDQLDLLKKDWKRQDSVNPRLSKDALSKIIHKKSSSIVKWIFIISVLELVIPILISLFTGKMGSAEELENLGLTNFMNSYYIKSFYVFYYVVIIYFIYLFYKNYKTIATNVSSKLLLQNILKTRKIVKYYIWFNLALIPVISSILFYKIFHSENFLEQLPQDTNMLVVWVLSVIITLVLVVLFWLFYQLIYGFLLKKLNSNYKELVSNDVAL</sequence>
<feature type="transmembrane region" description="Helical" evidence="1">
    <location>
        <begin position="37"/>
        <end position="60"/>
    </location>
</feature>
<organism evidence="2 3">
    <name type="scientific">Aureibaculum algae</name>
    <dbReference type="NCBI Taxonomy" id="2584122"/>
    <lineage>
        <taxon>Bacteria</taxon>
        <taxon>Pseudomonadati</taxon>
        <taxon>Bacteroidota</taxon>
        <taxon>Flavobacteriia</taxon>
        <taxon>Flavobacteriales</taxon>
        <taxon>Flavobacteriaceae</taxon>
        <taxon>Aureibaculum</taxon>
    </lineage>
</organism>
<keyword evidence="1" id="KW-1133">Transmembrane helix</keyword>
<keyword evidence="1" id="KW-0472">Membrane</keyword>
<dbReference type="EMBL" id="CP040749">
    <property type="protein sequence ID" value="QCX38759.1"/>
    <property type="molecule type" value="Genomic_DNA"/>
</dbReference>
<dbReference type="OrthoDB" id="709028at2"/>
<name>A0A5B7TP86_9FLAO</name>
<gene>
    <name evidence="2" type="ORF">FF125_10055</name>
</gene>
<reference evidence="2 3" key="1">
    <citation type="submission" date="2019-05" db="EMBL/GenBank/DDBJ databases">
        <title>Algicella ahnfeltiae gen. nov., sp. nov., a novel marine bacterium of the family Flavobacteriaceae isolated from a red alga.</title>
        <authorList>
            <person name="Nedashkovskaya O.I."/>
            <person name="Kukhlevskiy A.D."/>
            <person name="Kim S.-G."/>
            <person name="Zhukova N.V."/>
            <person name="Mikhailov V.V."/>
        </authorList>
    </citation>
    <scope>NUCLEOTIDE SEQUENCE [LARGE SCALE GENOMIC DNA]</scope>
    <source>
        <strain evidence="2 3">10Alg115</strain>
    </source>
</reference>
<feature type="transmembrane region" description="Helical" evidence="1">
    <location>
        <begin position="129"/>
        <end position="147"/>
    </location>
</feature>
<keyword evidence="3" id="KW-1185">Reference proteome</keyword>
<protein>
    <submittedName>
        <fullName evidence="2">Uncharacterized protein</fullName>
    </submittedName>
</protein>
<dbReference type="Proteomes" id="UP000306229">
    <property type="component" value="Chromosome"/>
</dbReference>
<accession>A0A5B7TP86</accession>
<evidence type="ECO:0000313" key="2">
    <source>
        <dbReference type="EMBL" id="QCX38759.1"/>
    </source>
</evidence>
<evidence type="ECO:0000313" key="3">
    <source>
        <dbReference type="Proteomes" id="UP000306229"/>
    </source>
</evidence>
<feature type="transmembrane region" description="Helical" evidence="1">
    <location>
        <begin position="167"/>
        <end position="187"/>
    </location>
</feature>
<proteinExistence type="predicted"/>
<dbReference type="RefSeq" id="WP_138949648.1">
    <property type="nucleotide sequence ID" value="NZ_CP040749.1"/>
</dbReference>
<dbReference type="KEGG" id="fbe:FF125_10055"/>
<keyword evidence="1" id="KW-0812">Transmembrane</keyword>
<evidence type="ECO:0000256" key="1">
    <source>
        <dbReference type="SAM" id="Phobius"/>
    </source>
</evidence>
<feature type="transmembrane region" description="Helical" evidence="1">
    <location>
        <begin position="80"/>
        <end position="101"/>
    </location>
</feature>